<comment type="caution">
    <text evidence="1">The sequence shown here is derived from an EMBL/GenBank/DDBJ whole genome shotgun (WGS) entry which is preliminary data.</text>
</comment>
<accession>A0ABT1AJ56</accession>
<dbReference type="EMBL" id="JAMXHT010000003">
    <property type="protein sequence ID" value="MCO5398423.1"/>
    <property type="molecule type" value="Genomic_DNA"/>
</dbReference>
<evidence type="ECO:0000313" key="2">
    <source>
        <dbReference type="Proteomes" id="UP001162811"/>
    </source>
</evidence>
<dbReference type="RefSeq" id="WP_252679576.1">
    <property type="nucleotide sequence ID" value="NZ_JAMXHT010000003.1"/>
</dbReference>
<dbReference type="Proteomes" id="UP001162811">
    <property type="component" value="Unassembled WGS sequence"/>
</dbReference>
<proteinExistence type="predicted"/>
<reference evidence="1" key="1">
    <citation type="submission" date="2022-06" db="EMBL/GenBank/DDBJ databases">
        <authorList>
            <person name="Lu C.-H."/>
        </authorList>
    </citation>
    <scope>NUCLEOTIDE SEQUENCE</scope>
    <source>
        <strain evidence="1">21MJYT02-11</strain>
    </source>
</reference>
<protein>
    <submittedName>
        <fullName evidence="1">Uncharacterized protein</fullName>
    </submittedName>
</protein>
<gene>
    <name evidence="1" type="ORF">NG900_09465</name>
</gene>
<sequence length="281" mass="30574">MIKEIAEAIATIPKEFVTAILSVAGAFIVADLTSRRNNKHARSMLELKQSYDEKQADVDRQLKMRLDIYIPAVKASSQIPVVLGKYLDPSASDQDCASTLAEVAKELAAANAIAGENSTESLMALSQKLGELVGKNGVTRLGLKMKHAKWSSLNDLTNQHIASGTALTELMKNANINGEGKEYWERINQQRLIHETLLADFTKKRDAAYDVLKTAIEEAVTSLAKDIPKLQTLQDEALSNLRLDLGLPEDRAARAAFREKSIATAQSAIAEMVATMKAPAG</sequence>
<reference evidence="1" key="2">
    <citation type="journal article" date="2023" name="Front. Microbiol.">
        <title>Ralstonia chuxiongensis sp. nov., Ralstonia mojiangensis sp. nov., and Ralstonia soli sp. nov., isolated from tobacco fields, are three novel species in the family Burkholderiaceae.</title>
        <authorList>
            <person name="Lu C.H."/>
            <person name="Zhang Y.Y."/>
            <person name="Jiang N."/>
            <person name="Chen W."/>
            <person name="Shao X."/>
            <person name="Zhao Z.M."/>
            <person name="Lu W.L."/>
            <person name="Hu X."/>
            <person name="Xi Y.X."/>
            <person name="Zou S.Y."/>
            <person name="Wei Q.J."/>
            <person name="Lin Z.L."/>
            <person name="Gong L."/>
            <person name="Gai X.T."/>
            <person name="Zhang L.Q."/>
            <person name="Li J.Y."/>
            <person name="Jin Y."/>
            <person name="Xia Z.Y."/>
        </authorList>
    </citation>
    <scope>NUCLEOTIDE SEQUENCE</scope>
    <source>
        <strain evidence="1">21MJYT02-11</strain>
    </source>
</reference>
<evidence type="ECO:0000313" key="1">
    <source>
        <dbReference type="EMBL" id="MCO5398423.1"/>
    </source>
</evidence>
<name>A0ABT1AJ56_9RALS</name>
<keyword evidence="2" id="KW-1185">Reference proteome</keyword>
<organism evidence="1 2">
    <name type="scientific">Ralstonia soli</name>
    <dbReference type="NCBI Taxonomy" id="2953896"/>
    <lineage>
        <taxon>Bacteria</taxon>
        <taxon>Pseudomonadati</taxon>
        <taxon>Pseudomonadota</taxon>
        <taxon>Betaproteobacteria</taxon>
        <taxon>Burkholderiales</taxon>
        <taxon>Burkholderiaceae</taxon>
        <taxon>Ralstonia</taxon>
    </lineage>
</organism>